<dbReference type="Proteomes" id="UP000824890">
    <property type="component" value="Unassembled WGS sequence"/>
</dbReference>
<evidence type="ECO:0000313" key="1">
    <source>
        <dbReference type="EMBL" id="KAH0926482.1"/>
    </source>
</evidence>
<organism evidence="1 2">
    <name type="scientific">Brassica napus</name>
    <name type="common">Rape</name>
    <dbReference type="NCBI Taxonomy" id="3708"/>
    <lineage>
        <taxon>Eukaryota</taxon>
        <taxon>Viridiplantae</taxon>
        <taxon>Streptophyta</taxon>
        <taxon>Embryophyta</taxon>
        <taxon>Tracheophyta</taxon>
        <taxon>Spermatophyta</taxon>
        <taxon>Magnoliopsida</taxon>
        <taxon>eudicotyledons</taxon>
        <taxon>Gunneridae</taxon>
        <taxon>Pentapetalae</taxon>
        <taxon>rosids</taxon>
        <taxon>malvids</taxon>
        <taxon>Brassicales</taxon>
        <taxon>Brassicaceae</taxon>
        <taxon>Brassiceae</taxon>
        <taxon>Brassica</taxon>
    </lineage>
</organism>
<comment type="caution">
    <text evidence="1">The sequence shown here is derived from an EMBL/GenBank/DDBJ whole genome shotgun (WGS) entry which is preliminary data.</text>
</comment>
<sequence>MMTCNEYRGSEKLEIGIPKAELGEMKLEDRSNLRFNLNGMQHRKERRDGDESEADIQRRKTQLRGCLRVLSLTFIPTKEKKSIVESHIAAAVANPSSPIRTAGLALHCCDLPLLQHELASVLIDKIWSRCLSNSIYQELLLLVTCLLRRLSPP</sequence>
<protein>
    <submittedName>
        <fullName evidence="1">Uncharacterized protein</fullName>
    </submittedName>
</protein>
<accession>A0ABQ8DBX6</accession>
<reference evidence="1 2" key="1">
    <citation type="submission" date="2021-05" db="EMBL/GenBank/DDBJ databases">
        <title>Genome Assembly of Synthetic Allotetraploid Brassica napus Reveals Homoeologous Exchanges between Subgenomes.</title>
        <authorList>
            <person name="Davis J.T."/>
        </authorList>
    </citation>
    <scope>NUCLEOTIDE SEQUENCE [LARGE SCALE GENOMIC DNA]</scope>
    <source>
        <strain evidence="2">cv. Da-Ae</strain>
        <tissue evidence="1">Seedling</tissue>
    </source>
</reference>
<gene>
    <name evidence="1" type="ORF">HID58_018738</name>
</gene>
<dbReference type="EMBL" id="JAGKQM010000005">
    <property type="protein sequence ID" value="KAH0926482.1"/>
    <property type="molecule type" value="Genomic_DNA"/>
</dbReference>
<name>A0ABQ8DBX6_BRANA</name>
<keyword evidence="2" id="KW-1185">Reference proteome</keyword>
<evidence type="ECO:0000313" key="2">
    <source>
        <dbReference type="Proteomes" id="UP000824890"/>
    </source>
</evidence>
<proteinExistence type="predicted"/>